<protein>
    <submittedName>
        <fullName evidence="1">Uncharacterized protein</fullName>
    </submittedName>
</protein>
<reference evidence="1" key="1">
    <citation type="submission" date="2022-05" db="EMBL/GenBank/DDBJ databases">
        <title>Chromosome-level genome of Chaenocephalus aceratus.</title>
        <authorList>
            <person name="Park H."/>
        </authorList>
    </citation>
    <scope>NUCLEOTIDE SEQUENCE</scope>
    <source>
        <strain evidence="1">KU_202001</strain>
    </source>
</reference>
<proteinExistence type="predicted"/>
<sequence length="144" mass="15639">MKSKAQGHPGALKESCLLLMEPTPMHSSAKSPGLPGESQDQRLTLIQRGLWLCVTYFPVIRTCVLVFLTLDMELQIALTNTPLISIRCLVELQLGAAVSFTICVGTGNGSSMAREHRSLFKTGRAYCSLMLTGDKKQNSEGPEA</sequence>
<accession>A0ACB9W1W9</accession>
<gene>
    <name evidence="1" type="ORF">KUCAC02_017413</name>
</gene>
<evidence type="ECO:0000313" key="1">
    <source>
        <dbReference type="EMBL" id="KAI4806594.1"/>
    </source>
</evidence>
<keyword evidence="2" id="KW-1185">Reference proteome</keyword>
<name>A0ACB9W1W9_CHAAC</name>
<dbReference type="EMBL" id="CM043804">
    <property type="protein sequence ID" value="KAI4806594.1"/>
    <property type="molecule type" value="Genomic_DNA"/>
</dbReference>
<comment type="caution">
    <text evidence="1">The sequence shown here is derived from an EMBL/GenBank/DDBJ whole genome shotgun (WGS) entry which is preliminary data.</text>
</comment>
<organism evidence="1 2">
    <name type="scientific">Chaenocephalus aceratus</name>
    <name type="common">Blackfin icefish</name>
    <name type="synonym">Chaenichthys aceratus</name>
    <dbReference type="NCBI Taxonomy" id="36190"/>
    <lineage>
        <taxon>Eukaryota</taxon>
        <taxon>Metazoa</taxon>
        <taxon>Chordata</taxon>
        <taxon>Craniata</taxon>
        <taxon>Vertebrata</taxon>
        <taxon>Euteleostomi</taxon>
        <taxon>Actinopterygii</taxon>
        <taxon>Neopterygii</taxon>
        <taxon>Teleostei</taxon>
        <taxon>Neoteleostei</taxon>
        <taxon>Acanthomorphata</taxon>
        <taxon>Eupercaria</taxon>
        <taxon>Perciformes</taxon>
        <taxon>Notothenioidei</taxon>
        <taxon>Channichthyidae</taxon>
        <taxon>Chaenocephalus</taxon>
    </lineage>
</organism>
<dbReference type="Proteomes" id="UP001057452">
    <property type="component" value="Chromosome 20"/>
</dbReference>
<evidence type="ECO:0000313" key="2">
    <source>
        <dbReference type="Proteomes" id="UP001057452"/>
    </source>
</evidence>